<evidence type="ECO:0000313" key="2">
    <source>
        <dbReference type="Proteomes" id="UP000244016"/>
    </source>
</evidence>
<dbReference type="PANTHER" id="PTHR39961">
    <property type="entry name" value="HYPOTHETICAL CYTOSOLIC PROTEIN"/>
    <property type="match status" value="1"/>
</dbReference>
<dbReference type="InterPro" id="IPR007405">
    <property type="entry name" value="Phage_KVP40_Orf299"/>
</dbReference>
<evidence type="ECO:0000313" key="1">
    <source>
        <dbReference type="EMBL" id="PTQ51322.1"/>
    </source>
</evidence>
<dbReference type="EMBL" id="PEBW01000006">
    <property type="protein sequence ID" value="PTQ51322.1"/>
    <property type="molecule type" value="Genomic_DNA"/>
</dbReference>
<accession>A0A2T5G554</accession>
<proteinExistence type="predicted"/>
<organism evidence="1 2">
    <name type="scientific">Brockia lithotrophica</name>
    <dbReference type="NCBI Taxonomy" id="933949"/>
    <lineage>
        <taxon>Bacteria</taxon>
        <taxon>Bacillati</taxon>
        <taxon>Bacillota</taxon>
        <taxon>Bacilli</taxon>
        <taxon>Bacillales</taxon>
        <taxon>Bacillales Family X. Incertae Sedis</taxon>
        <taxon>Brockia</taxon>
    </lineage>
</organism>
<comment type="caution">
    <text evidence="1">The sequence shown here is derived from an EMBL/GenBank/DDBJ whole genome shotgun (WGS) entry which is preliminary data.</text>
</comment>
<dbReference type="Proteomes" id="UP000244016">
    <property type="component" value="Unassembled WGS sequence"/>
</dbReference>
<dbReference type="AlphaFoldDB" id="A0A2T5G554"/>
<sequence length="169" mass="19127">MKVNFMHFKVNLMYFTSPTFGRLNLEEVVEQIREYVASVPDAAYKLVIGSDSHTTEGETLLVSAIVIHRVSKGARFFFRRTRLRPISDLRQRIYVETAESLALAEKLGNVGLFDLLEEKDVEIHVDIGNTGQTRTMIQEIVGWVRSVGYTVKIKPEAFGASAVADRYTK</sequence>
<reference evidence="1 2" key="1">
    <citation type="submission" date="2017-08" db="EMBL/GenBank/DDBJ databases">
        <title>Burning lignite coal seam in the remote Altai Mountains harbors a hydrogen-driven thermophilic microbial community.</title>
        <authorList>
            <person name="Kadnikov V.V."/>
            <person name="Mardanov A.V."/>
            <person name="Ivasenko D."/>
            <person name="Beletsky A.V."/>
            <person name="Karnachuk O.V."/>
            <person name="Ravin N.V."/>
        </authorList>
    </citation>
    <scope>NUCLEOTIDE SEQUENCE [LARGE SCALE GENOMIC DNA]</scope>
    <source>
        <strain evidence="1">AL31</strain>
    </source>
</reference>
<protein>
    <submittedName>
        <fullName evidence="1">DUF458 domain-containing protein</fullName>
    </submittedName>
</protein>
<dbReference type="Pfam" id="PF04308">
    <property type="entry name" value="RNaseH_like"/>
    <property type="match status" value="1"/>
</dbReference>
<gene>
    <name evidence="1" type="ORF">BLITH_0148</name>
</gene>
<name>A0A2T5G554_9BACL</name>
<dbReference type="PANTHER" id="PTHR39961:SF1">
    <property type="entry name" value="DUF458 DOMAIN-CONTAINING PROTEIN"/>
    <property type="match status" value="1"/>
</dbReference>